<dbReference type="InterPro" id="IPR027417">
    <property type="entry name" value="P-loop_NTPase"/>
</dbReference>
<name>A0A6N2R4Q8_9ACTO</name>
<dbReference type="Pfam" id="PF07670">
    <property type="entry name" value="Gate"/>
    <property type="match status" value="2"/>
</dbReference>
<evidence type="ECO:0000259" key="3">
    <source>
        <dbReference type="PROSITE" id="PS51711"/>
    </source>
</evidence>
<evidence type="ECO:0000256" key="2">
    <source>
        <dbReference type="SAM" id="Phobius"/>
    </source>
</evidence>
<keyword evidence="2" id="KW-0812">Transmembrane</keyword>
<dbReference type="PROSITE" id="PS51711">
    <property type="entry name" value="G_FEOB"/>
    <property type="match status" value="1"/>
</dbReference>
<organism evidence="4">
    <name type="scientific">Schaalia odontolytica</name>
    <dbReference type="NCBI Taxonomy" id="1660"/>
    <lineage>
        <taxon>Bacteria</taxon>
        <taxon>Bacillati</taxon>
        <taxon>Actinomycetota</taxon>
        <taxon>Actinomycetes</taxon>
        <taxon>Actinomycetales</taxon>
        <taxon>Actinomycetaceae</taxon>
        <taxon>Schaalia</taxon>
    </lineage>
</organism>
<dbReference type="InterPro" id="IPR030389">
    <property type="entry name" value="G_FEOB_dom"/>
</dbReference>
<dbReference type="GO" id="GO:0005886">
    <property type="term" value="C:plasma membrane"/>
    <property type="evidence" value="ECO:0007669"/>
    <property type="project" value="TreeGrafter"/>
</dbReference>
<dbReference type="PANTHER" id="PTHR43185">
    <property type="entry name" value="FERROUS IRON TRANSPORT PROTEIN B"/>
    <property type="match status" value="1"/>
</dbReference>
<dbReference type="PANTHER" id="PTHR43185:SF1">
    <property type="entry name" value="FE(2+) TRANSPORTER FEOB"/>
    <property type="match status" value="1"/>
</dbReference>
<feature type="transmembrane region" description="Helical" evidence="2">
    <location>
        <begin position="318"/>
        <end position="351"/>
    </location>
</feature>
<dbReference type="Gene3D" id="3.40.50.300">
    <property type="entry name" value="P-loop containing nucleotide triphosphate hydrolases"/>
    <property type="match status" value="1"/>
</dbReference>
<reference evidence="4" key="1">
    <citation type="submission" date="2019-11" db="EMBL/GenBank/DDBJ databases">
        <authorList>
            <person name="Feng L."/>
        </authorList>
    </citation>
    <scope>NUCLEOTIDE SEQUENCE</scope>
    <source>
        <strain evidence="4">AodontolyticusLFYP35</strain>
    </source>
</reference>
<dbReference type="SUPFAM" id="SSF52540">
    <property type="entry name" value="P-loop containing nucleoside triphosphate hydrolases"/>
    <property type="match status" value="1"/>
</dbReference>
<feature type="transmembrane region" description="Helical" evidence="2">
    <location>
        <begin position="438"/>
        <end position="457"/>
    </location>
</feature>
<dbReference type="GO" id="GO:0005525">
    <property type="term" value="F:GTP binding"/>
    <property type="evidence" value="ECO:0007669"/>
    <property type="project" value="InterPro"/>
</dbReference>
<dbReference type="Pfam" id="PF07664">
    <property type="entry name" value="FeoB_C"/>
    <property type="match status" value="1"/>
</dbReference>
<dbReference type="EMBL" id="CACRSM010000002">
    <property type="protein sequence ID" value="VYS75872.1"/>
    <property type="molecule type" value="Genomic_DNA"/>
</dbReference>
<dbReference type="AlphaFoldDB" id="A0A6N2R4Q8"/>
<evidence type="ECO:0000313" key="4">
    <source>
        <dbReference type="EMBL" id="VYS75872.1"/>
    </source>
</evidence>
<protein>
    <submittedName>
        <fullName evidence="4">Ferrous iron transport protein B</fullName>
    </submittedName>
</protein>
<feature type="transmembrane region" description="Helical" evidence="2">
    <location>
        <begin position="405"/>
        <end position="426"/>
    </location>
</feature>
<feature type="domain" description="FeoB-type G" evidence="3">
    <location>
        <begin position="24"/>
        <end position="195"/>
    </location>
</feature>
<feature type="transmembrane region" description="Helical" evidence="2">
    <location>
        <begin position="619"/>
        <end position="639"/>
    </location>
</feature>
<dbReference type="InterPro" id="IPR050860">
    <property type="entry name" value="FeoB_GTPase"/>
</dbReference>
<dbReference type="InterPro" id="IPR011640">
    <property type="entry name" value="Fe2_transport_prot_B_C"/>
</dbReference>
<proteinExistence type="predicted"/>
<feature type="transmembrane region" description="Helical" evidence="2">
    <location>
        <begin position="254"/>
        <end position="273"/>
    </location>
</feature>
<gene>
    <name evidence="4" type="primary">feoB</name>
    <name evidence="4" type="ORF">AOLFYP35_00164</name>
</gene>
<keyword evidence="2" id="KW-0472">Membrane</keyword>
<accession>A0A6N2R4Q8</accession>
<dbReference type="GO" id="GO:0015093">
    <property type="term" value="F:ferrous iron transmembrane transporter activity"/>
    <property type="evidence" value="ECO:0007669"/>
    <property type="project" value="InterPro"/>
</dbReference>
<feature type="transmembrane region" description="Helical" evidence="2">
    <location>
        <begin position="503"/>
        <end position="525"/>
    </location>
</feature>
<feature type="transmembrane region" description="Helical" evidence="2">
    <location>
        <begin position="371"/>
        <end position="393"/>
    </location>
</feature>
<feature type="transmembrane region" description="Helical" evidence="2">
    <location>
        <begin position="651"/>
        <end position="671"/>
    </location>
</feature>
<dbReference type="Pfam" id="PF02421">
    <property type="entry name" value="FeoB_N"/>
    <property type="match status" value="1"/>
</dbReference>
<feature type="region of interest" description="Disordered" evidence="1">
    <location>
        <begin position="1"/>
        <end position="25"/>
    </location>
</feature>
<dbReference type="InterPro" id="IPR011642">
    <property type="entry name" value="Gate_dom"/>
</dbReference>
<evidence type="ECO:0000256" key="1">
    <source>
        <dbReference type="SAM" id="MobiDB-lite"/>
    </source>
</evidence>
<feature type="transmembrane region" description="Helical" evidence="2">
    <location>
        <begin position="469"/>
        <end position="491"/>
    </location>
</feature>
<keyword evidence="2" id="KW-1133">Transmembrane helix</keyword>
<sequence length="676" mass="72453">MSCPHCSPKSDVAVLDTPTSSGGEKTIVLVGNPNVGKSTLFNAITGSRQHVVNAPGTTVEMKRGTWRALGANLVDLPGTYSLIASSPDEQVVSDTLSGAEGSFTDPRTGRKVDLAIVLLDASAMTRSLYLLGQVAQAGHPVVAVATMVDVSEKDGQKYPVDKLADELGIPVLAVDPRHYDNPDLLEGIVRHALEHHTRPKGLPVNAADGSCTCGCGGLTQADELFAWVDRVETAVVGKAEGDPILSTSDKIDRVLLNPWLGIPIFFVLMWFLFKVAGEWVSPVQDFFDHIFSSTDEGFPSLANGITYLLTLGGLQDGWLHSFLIGGLCTGLGVVSSFIPLMFIIFLMISILEDSGYMARAAFLGDRVMRAIGLDGRVILPLIMGFGCNLPSLAATRTLPNTAQRIVTTIITPYTSCAARLTIYLMIARIFFPDSAGTVIFSLYVLSLIMVVLGALILKPFFTKKTTDSPLFLILPAYQVPRVFVILRTTWLRAWAFVKGAGKIILAMTFVVWLMGAIPMAGNYSFADSELPMEDSLYGRTAQVLEPVFKPAGFGEWHMTGALMTGFVAKETVISSIVTSYNMDPETEGGDAEDGGDDLGSLPQLVTESFQKSAGDAAPIGAFAFLVFVLTYTPCMATVAEQVRQIGGKLTAAAVAVQLCSAWLLAVGVFQIGRLLF</sequence>